<dbReference type="GO" id="GO:0005525">
    <property type="term" value="F:GTP binding"/>
    <property type="evidence" value="ECO:0007669"/>
    <property type="project" value="UniProtKB-UniRule"/>
</dbReference>
<evidence type="ECO:0000256" key="1">
    <source>
        <dbReference type="ARBA" id="ARBA00022490"/>
    </source>
</evidence>
<dbReference type="InterPro" id="IPR042108">
    <property type="entry name" value="GTPase_HflX_N_sf"/>
</dbReference>
<accession>A0A366EJW0</accession>
<dbReference type="OrthoDB" id="9812272at2"/>
<comment type="subcellular location">
    <subcellularLocation>
        <location evidence="6">Cytoplasm</location>
    </subcellularLocation>
    <text evidence="6">May associate with membranes.</text>
</comment>
<dbReference type="GO" id="GO:0003924">
    <property type="term" value="F:GTPase activity"/>
    <property type="evidence" value="ECO:0007669"/>
    <property type="project" value="UniProtKB-UniRule"/>
</dbReference>
<dbReference type="CDD" id="cd01878">
    <property type="entry name" value="HflX"/>
    <property type="match status" value="1"/>
</dbReference>
<dbReference type="RefSeq" id="WP_113866823.1">
    <property type="nucleotide sequence ID" value="NZ_BAABQN010000001.1"/>
</dbReference>
<feature type="coiled-coil region" evidence="9">
    <location>
        <begin position="162"/>
        <end position="189"/>
    </location>
</feature>
<dbReference type="SUPFAM" id="SSF52540">
    <property type="entry name" value="P-loop containing nucleoside triphosphate hydrolases"/>
    <property type="match status" value="1"/>
</dbReference>
<evidence type="ECO:0000256" key="6">
    <source>
        <dbReference type="HAMAP-Rule" id="MF_00900"/>
    </source>
</evidence>
<evidence type="ECO:0000313" key="11">
    <source>
        <dbReference type="EMBL" id="RBP01715.1"/>
    </source>
</evidence>
<dbReference type="InterPro" id="IPR006073">
    <property type="entry name" value="GTP-bd"/>
</dbReference>
<dbReference type="InterPro" id="IPR030394">
    <property type="entry name" value="G_HFLX_dom"/>
</dbReference>
<name>A0A366EJW0_9BACI</name>
<evidence type="ECO:0000256" key="4">
    <source>
        <dbReference type="ARBA" id="ARBA00022842"/>
    </source>
</evidence>
<evidence type="ECO:0000259" key="10">
    <source>
        <dbReference type="PROSITE" id="PS51705"/>
    </source>
</evidence>
<dbReference type="Gene3D" id="6.10.250.2860">
    <property type="match status" value="1"/>
</dbReference>
<evidence type="ECO:0000256" key="3">
    <source>
        <dbReference type="ARBA" id="ARBA00022741"/>
    </source>
</evidence>
<dbReference type="Pfam" id="PF16360">
    <property type="entry name" value="GTP-bdg_M"/>
    <property type="match status" value="1"/>
</dbReference>
<dbReference type="PROSITE" id="PS51705">
    <property type="entry name" value="G_HFLX"/>
    <property type="match status" value="1"/>
</dbReference>
<dbReference type="InterPro" id="IPR027417">
    <property type="entry name" value="P-loop_NTPase"/>
</dbReference>
<feature type="binding site" evidence="7">
    <location>
        <begin position="227"/>
        <end position="231"/>
    </location>
    <ligand>
        <name>GTP</name>
        <dbReference type="ChEBI" id="CHEBI:37565"/>
    </ligand>
</feature>
<dbReference type="GO" id="GO:0046872">
    <property type="term" value="F:metal ion binding"/>
    <property type="evidence" value="ECO:0007669"/>
    <property type="project" value="UniProtKB-KW"/>
</dbReference>
<protein>
    <recommendedName>
        <fullName evidence="6">GTPase HflX</fullName>
    </recommendedName>
    <alternativeName>
        <fullName evidence="6">GTP-binding protein HflX</fullName>
    </alternativeName>
</protein>
<evidence type="ECO:0000256" key="9">
    <source>
        <dbReference type="SAM" id="Coils"/>
    </source>
</evidence>
<dbReference type="FunFam" id="3.40.50.11060:FF:000001">
    <property type="entry name" value="GTPase HflX"/>
    <property type="match status" value="1"/>
</dbReference>
<dbReference type="Gene3D" id="3.40.50.300">
    <property type="entry name" value="P-loop containing nucleotide triphosphate hydrolases"/>
    <property type="match status" value="1"/>
</dbReference>
<keyword evidence="12" id="KW-1185">Reference proteome</keyword>
<comment type="subunit">
    <text evidence="6">Monomer. Associates with the 50S ribosomal subunit.</text>
</comment>
<keyword evidence="9" id="KW-0175">Coiled coil</keyword>
<dbReference type="STRING" id="200904.GCA_900168775_01652"/>
<keyword evidence="2 8" id="KW-0479">Metal-binding</keyword>
<evidence type="ECO:0000256" key="2">
    <source>
        <dbReference type="ARBA" id="ARBA00022723"/>
    </source>
</evidence>
<dbReference type="Gene3D" id="3.40.50.11060">
    <property type="entry name" value="GTPase HflX, N-terminal domain"/>
    <property type="match status" value="1"/>
</dbReference>
<gene>
    <name evidence="6" type="primary">hflX</name>
    <name evidence="11" type="ORF">DES48_101458</name>
</gene>
<evidence type="ECO:0000256" key="7">
    <source>
        <dbReference type="PIRSR" id="PIRSR006809-1"/>
    </source>
</evidence>
<sequence>MTEENVLIIAVQSETMDDLRLNYSVDELTSLTETAKGNVIETVVQKRDHPYPALYMGKGKLDELRELIDEMDIDLVVANHELTATQMRNLHHELEVRIIDRSQLILDIFAQRAHTKEGKLQVELAQYEYMLPRLHGQGQQLSRLGGGIGTRGPGETKLETDRRHINRRIDEIKRRLAAVVRQRGQYRQRRKRNNVTQIAIVGYTNAGKSTLFNRLTRSESIEEDQLFATLDPMSRQIKFPSGFQAIITDTVGFMQDLPTALIAAFRSTLEEVKEADFIYHVVDSTHPDKEKQQETVLTLLNELGADQIPTLTIYNKMDTLVETFIPEAHPSIFISAFNENDRNRLLKQTEQLFTEQWEFFHKLIPAAEGKLLQQFRQQTMIVEQNFDPDKEHYVLEGYIPPAHPLLYDQRSN</sequence>
<dbReference type="PRINTS" id="PR00326">
    <property type="entry name" value="GTP1OBG"/>
</dbReference>
<evidence type="ECO:0000256" key="5">
    <source>
        <dbReference type="ARBA" id="ARBA00023134"/>
    </source>
</evidence>
<dbReference type="Pfam" id="PF01926">
    <property type="entry name" value="MMR_HSR1"/>
    <property type="match status" value="1"/>
</dbReference>
<comment type="similarity">
    <text evidence="6">Belongs to the TRAFAC class OBG-HflX-like GTPase superfamily. HflX GTPase family.</text>
</comment>
<comment type="caution">
    <text evidence="11">The sequence shown here is derived from an EMBL/GenBank/DDBJ whole genome shotgun (WGS) entry which is preliminary data.</text>
</comment>
<dbReference type="PANTHER" id="PTHR10229:SF0">
    <property type="entry name" value="GTP-BINDING PROTEIN 6-RELATED"/>
    <property type="match status" value="1"/>
</dbReference>
<reference evidence="11 12" key="1">
    <citation type="submission" date="2018-06" db="EMBL/GenBank/DDBJ databases">
        <title>Genomic Encyclopedia of Type Strains, Phase IV (KMG-IV): sequencing the most valuable type-strain genomes for metagenomic binning, comparative biology and taxonomic classification.</title>
        <authorList>
            <person name="Goeker M."/>
        </authorList>
    </citation>
    <scope>NUCLEOTIDE SEQUENCE [LARGE SCALE GENOMIC DNA]</scope>
    <source>
        <strain evidence="11 12">DSM 15140</strain>
    </source>
</reference>
<dbReference type="Proteomes" id="UP000252254">
    <property type="component" value="Unassembled WGS sequence"/>
</dbReference>
<feature type="binding site" evidence="8">
    <location>
        <position position="229"/>
    </location>
    <ligand>
        <name>Mg(2+)</name>
        <dbReference type="ChEBI" id="CHEBI:18420"/>
    </ligand>
</feature>
<keyword evidence="5 6" id="KW-0342">GTP-binding</keyword>
<feature type="binding site" evidence="8">
    <location>
        <position position="209"/>
    </location>
    <ligand>
        <name>Mg(2+)</name>
        <dbReference type="ChEBI" id="CHEBI:18420"/>
    </ligand>
</feature>
<evidence type="ECO:0000313" key="12">
    <source>
        <dbReference type="Proteomes" id="UP000252254"/>
    </source>
</evidence>
<dbReference type="InterPro" id="IPR025121">
    <property type="entry name" value="GTPase_HflX_N"/>
</dbReference>
<feature type="binding site" evidence="7">
    <location>
        <begin position="202"/>
        <end position="209"/>
    </location>
    <ligand>
        <name>GTP</name>
        <dbReference type="ChEBI" id="CHEBI:37565"/>
    </ligand>
</feature>
<dbReference type="GO" id="GO:0005737">
    <property type="term" value="C:cytoplasm"/>
    <property type="evidence" value="ECO:0007669"/>
    <property type="project" value="UniProtKB-SubCell"/>
</dbReference>
<dbReference type="HAMAP" id="MF_00900">
    <property type="entry name" value="GTPase_HflX"/>
    <property type="match status" value="1"/>
</dbReference>
<keyword evidence="3 6" id="KW-0547">Nucleotide-binding</keyword>
<dbReference type="Pfam" id="PF13167">
    <property type="entry name" value="GTP-bdg_N"/>
    <property type="match status" value="1"/>
</dbReference>
<dbReference type="AlphaFoldDB" id="A0A366EJW0"/>
<feature type="binding site" evidence="7">
    <location>
        <begin position="315"/>
        <end position="318"/>
    </location>
    <ligand>
        <name>GTP</name>
        <dbReference type="ChEBI" id="CHEBI:37565"/>
    </ligand>
</feature>
<organism evidence="11 12">
    <name type="scientific">Paraliobacillus ryukyuensis</name>
    <dbReference type="NCBI Taxonomy" id="200904"/>
    <lineage>
        <taxon>Bacteria</taxon>
        <taxon>Bacillati</taxon>
        <taxon>Bacillota</taxon>
        <taxon>Bacilli</taxon>
        <taxon>Bacillales</taxon>
        <taxon>Bacillaceae</taxon>
        <taxon>Paraliobacillus</taxon>
    </lineage>
</organism>
<evidence type="ECO:0000256" key="8">
    <source>
        <dbReference type="PIRSR" id="PIRSR006809-2"/>
    </source>
</evidence>
<dbReference type="InterPro" id="IPR032305">
    <property type="entry name" value="GTP-bd_M"/>
</dbReference>
<dbReference type="InterPro" id="IPR005225">
    <property type="entry name" value="Small_GTP-bd"/>
</dbReference>
<dbReference type="PANTHER" id="PTHR10229">
    <property type="entry name" value="GTP-BINDING PROTEIN HFLX"/>
    <property type="match status" value="1"/>
</dbReference>
<dbReference type="EMBL" id="QNRI01000001">
    <property type="protein sequence ID" value="RBP01715.1"/>
    <property type="molecule type" value="Genomic_DNA"/>
</dbReference>
<proteinExistence type="inferred from homology"/>
<keyword evidence="1 6" id="KW-0963">Cytoplasm</keyword>
<comment type="cofactor">
    <cofactor evidence="8">
        <name>Mg(2+)</name>
        <dbReference type="ChEBI" id="CHEBI:18420"/>
    </cofactor>
</comment>
<dbReference type="GO" id="GO:0043022">
    <property type="term" value="F:ribosome binding"/>
    <property type="evidence" value="ECO:0007669"/>
    <property type="project" value="TreeGrafter"/>
</dbReference>
<keyword evidence="4 8" id="KW-0460">Magnesium</keyword>
<comment type="function">
    <text evidence="6">GTPase that associates with the 50S ribosomal subunit and may have a role during protein synthesis or ribosome biogenesis.</text>
</comment>
<feature type="domain" description="Hflx-type G" evidence="10">
    <location>
        <begin position="196"/>
        <end position="357"/>
    </location>
</feature>
<dbReference type="NCBIfam" id="TIGR00231">
    <property type="entry name" value="small_GTP"/>
    <property type="match status" value="1"/>
</dbReference>
<dbReference type="InterPro" id="IPR016496">
    <property type="entry name" value="GTPase_HflX"/>
</dbReference>
<feature type="binding site" evidence="7">
    <location>
        <begin position="249"/>
        <end position="252"/>
    </location>
    <ligand>
        <name>GTP</name>
        <dbReference type="ChEBI" id="CHEBI:37565"/>
    </ligand>
</feature>
<dbReference type="PIRSF" id="PIRSF006809">
    <property type="entry name" value="GTP-binding_hflX_prd"/>
    <property type="match status" value="1"/>
</dbReference>
<dbReference type="NCBIfam" id="TIGR03156">
    <property type="entry name" value="GTP_HflX"/>
    <property type="match status" value="1"/>
</dbReference>